<evidence type="ECO:0000313" key="1">
    <source>
        <dbReference type="EMBL" id="MXU85228.1"/>
    </source>
</evidence>
<accession>A0A6B0U0Y9</accession>
<reference evidence="1" key="1">
    <citation type="submission" date="2019-12" db="EMBL/GenBank/DDBJ databases">
        <title>An insight into the sialome of adult female Ixodes ricinus ticks feeding for 6 days.</title>
        <authorList>
            <person name="Perner J."/>
            <person name="Ribeiro J.M.C."/>
        </authorList>
    </citation>
    <scope>NUCLEOTIDE SEQUENCE</scope>
    <source>
        <strain evidence="1">Semi-engorged</strain>
        <tissue evidence="1">Salivary glands</tissue>
    </source>
</reference>
<dbReference type="EMBL" id="GIFC01003145">
    <property type="protein sequence ID" value="MXU85228.1"/>
    <property type="molecule type" value="Transcribed_RNA"/>
</dbReference>
<sequence length="85" mass="9626">MKVASHLVSRLPKALVVVTFIHFFHCGPLKNLINKVLLLCFIHSVRSNSSRTMCLLHKKSGSTVTFKHIFTASSLHTEVLQQRLQ</sequence>
<proteinExistence type="predicted"/>
<name>A0A6B0U0Y9_IXORI</name>
<dbReference type="AlphaFoldDB" id="A0A6B0U0Y9"/>
<organism evidence="1">
    <name type="scientific">Ixodes ricinus</name>
    <name type="common">Common tick</name>
    <name type="synonym">Acarus ricinus</name>
    <dbReference type="NCBI Taxonomy" id="34613"/>
    <lineage>
        <taxon>Eukaryota</taxon>
        <taxon>Metazoa</taxon>
        <taxon>Ecdysozoa</taxon>
        <taxon>Arthropoda</taxon>
        <taxon>Chelicerata</taxon>
        <taxon>Arachnida</taxon>
        <taxon>Acari</taxon>
        <taxon>Parasitiformes</taxon>
        <taxon>Ixodida</taxon>
        <taxon>Ixodoidea</taxon>
        <taxon>Ixodidae</taxon>
        <taxon>Ixodinae</taxon>
        <taxon>Ixodes</taxon>
    </lineage>
</organism>
<protein>
    <submittedName>
        <fullName evidence="1">Putative secreted protein</fullName>
    </submittedName>
</protein>